<sequence>MKQLPVIFLFMFLSQSNCESGTIDKHAEYNEINAPADDSVLDDKGAENKVLEDALRSFNLSAQTKLAATGNKSNSLSNTSEIYCDDECQKLRKSAGDLKRTRRWTPSQITRSSCKLTLVREICDPAGKEISRGKLSMCRTCRRVYRVSDNCYPRYLNAEICEESNDGCAFDNGRPQGTCISTKSLVTILRNVGCDNCEKLLPENLEIPSGCQCALEKHSVSSATDVA</sequence>
<comment type="caution">
    <text evidence="2">The sequence shown here is derived from an EMBL/GenBank/DDBJ whole genome shotgun (WGS) entry which is preliminary data.</text>
</comment>
<reference evidence="2" key="1">
    <citation type="submission" date="2023-07" db="EMBL/GenBank/DDBJ databases">
        <authorList>
            <consortium name="CYATHOMIX"/>
        </authorList>
    </citation>
    <scope>NUCLEOTIDE SEQUENCE</scope>
    <source>
        <strain evidence="2">N/A</strain>
    </source>
</reference>
<keyword evidence="3" id="KW-1185">Reference proteome</keyword>
<dbReference type="PANTHER" id="PTHR33995:SF13">
    <property type="entry name" value="CTCK DOMAIN-CONTAINING PROTEIN"/>
    <property type="match status" value="1"/>
</dbReference>
<name>A0AA36H6J7_CYLNA</name>
<gene>
    <name evidence="2" type="ORF">CYNAS_LOCUS16987</name>
</gene>
<dbReference type="InterPro" id="IPR029034">
    <property type="entry name" value="Cystine-knot_cytokine"/>
</dbReference>
<dbReference type="PANTHER" id="PTHR33995">
    <property type="entry name" value="PROTEIN CBG18546"/>
    <property type="match status" value="1"/>
</dbReference>
<feature type="signal peptide" evidence="1">
    <location>
        <begin position="1"/>
        <end position="18"/>
    </location>
</feature>
<proteinExistence type="predicted"/>
<evidence type="ECO:0000313" key="2">
    <source>
        <dbReference type="EMBL" id="CAJ0605004.1"/>
    </source>
</evidence>
<accession>A0AA36H6J7</accession>
<evidence type="ECO:0000256" key="1">
    <source>
        <dbReference type="SAM" id="SignalP"/>
    </source>
</evidence>
<dbReference type="EMBL" id="CATQJL010000316">
    <property type="protein sequence ID" value="CAJ0605004.1"/>
    <property type="molecule type" value="Genomic_DNA"/>
</dbReference>
<dbReference type="Proteomes" id="UP001176961">
    <property type="component" value="Unassembled WGS sequence"/>
</dbReference>
<protein>
    <submittedName>
        <fullName evidence="2">Uncharacterized protein</fullName>
    </submittedName>
</protein>
<organism evidence="2 3">
    <name type="scientific">Cylicocyclus nassatus</name>
    <name type="common">Nematode worm</name>
    <dbReference type="NCBI Taxonomy" id="53992"/>
    <lineage>
        <taxon>Eukaryota</taxon>
        <taxon>Metazoa</taxon>
        <taxon>Ecdysozoa</taxon>
        <taxon>Nematoda</taxon>
        <taxon>Chromadorea</taxon>
        <taxon>Rhabditida</taxon>
        <taxon>Rhabditina</taxon>
        <taxon>Rhabditomorpha</taxon>
        <taxon>Strongyloidea</taxon>
        <taxon>Strongylidae</taxon>
        <taxon>Cylicocyclus</taxon>
    </lineage>
</organism>
<keyword evidence="1" id="KW-0732">Signal</keyword>
<feature type="chain" id="PRO_5041426411" evidence="1">
    <location>
        <begin position="19"/>
        <end position="227"/>
    </location>
</feature>
<dbReference type="AlphaFoldDB" id="A0AA36H6J7"/>
<dbReference type="SUPFAM" id="SSF57501">
    <property type="entry name" value="Cystine-knot cytokines"/>
    <property type="match status" value="1"/>
</dbReference>
<evidence type="ECO:0000313" key="3">
    <source>
        <dbReference type="Proteomes" id="UP001176961"/>
    </source>
</evidence>